<dbReference type="RefSeq" id="WP_203879694.1">
    <property type="nucleotide sequence ID" value="NZ_BOOK01000069.1"/>
</dbReference>
<keyword evidence="3" id="KW-1185">Reference proteome</keyword>
<dbReference type="EMBL" id="BOOK01000069">
    <property type="protein sequence ID" value="GII05481.1"/>
    <property type="molecule type" value="Genomic_DNA"/>
</dbReference>
<dbReference type="Proteomes" id="UP000634476">
    <property type="component" value="Unassembled WGS sequence"/>
</dbReference>
<dbReference type="PROSITE" id="PS52050">
    <property type="entry name" value="WYL"/>
    <property type="match status" value="1"/>
</dbReference>
<gene>
    <name evidence="2" type="ORF">Pta02_74890</name>
</gene>
<name>A0A8J3T5D2_9ACTN</name>
<feature type="domain" description="WYL" evidence="1">
    <location>
        <begin position="58"/>
        <end position="125"/>
    </location>
</feature>
<protein>
    <recommendedName>
        <fullName evidence="1">WYL domain-containing protein</fullName>
    </recommendedName>
</protein>
<dbReference type="InterPro" id="IPR051534">
    <property type="entry name" value="CBASS_pafABC_assoc_protein"/>
</dbReference>
<evidence type="ECO:0000313" key="2">
    <source>
        <dbReference type="EMBL" id="GII05481.1"/>
    </source>
</evidence>
<accession>A0A8J3T5D2</accession>
<dbReference type="InterPro" id="IPR026881">
    <property type="entry name" value="WYL_dom"/>
</dbReference>
<reference evidence="2" key="1">
    <citation type="submission" date="2021-01" db="EMBL/GenBank/DDBJ databases">
        <title>Whole genome shotgun sequence of Planobispora takensis NBRC 109077.</title>
        <authorList>
            <person name="Komaki H."/>
            <person name="Tamura T."/>
        </authorList>
    </citation>
    <scope>NUCLEOTIDE SEQUENCE</scope>
    <source>
        <strain evidence="2">NBRC 109077</strain>
    </source>
</reference>
<dbReference type="PANTHER" id="PTHR34580">
    <property type="match status" value="1"/>
</dbReference>
<organism evidence="2 3">
    <name type="scientific">Planobispora takensis</name>
    <dbReference type="NCBI Taxonomy" id="1367882"/>
    <lineage>
        <taxon>Bacteria</taxon>
        <taxon>Bacillati</taxon>
        <taxon>Actinomycetota</taxon>
        <taxon>Actinomycetes</taxon>
        <taxon>Streptosporangiales</taxon>
        <taxon>Streptosporangiaceae</taxon>
        <taxon>Planobispora</taxon>
    </lineage>
</organism>
<comment type="caution">
    <text evidence="2">The sequence shown here is derived from an EMBL/GenBank/DDBJ whole genome shotgun (WGS) entry which is preliminary data.</text>
</comment>
<dbReference type="PANTHER" id="PTHR34580:SF1">
    <property type="entry name" value="PROTEIN PAFC"/>
    <property type="match status" value="1"/>
</dbReference>
<evidence type="ECO:0000259" key="1">
    <source>
        <dbReference type="Pfam" id="PF13280"/>
    </source>
</evidence>
<dbReference type="Pfam" id="PF13280">
    <property type="entry name" value="WYL"/>
    <property type="match status" value="1"/>
</dbReference>
<evidence type="ECO:0000313" key="3">
    <source>
        <dbReference type="Proteomes" id="UP000634476"/>
    </source>
</evidence>
<dbReference type="AlphaFoldDB" id="A0A8J3T5D2"/>
<sequence length="174" mass="19130">MYEIGTDVRYHGSITALQGQIFTVVGHCCDGQRHILASGPALRHIRAASLTPTGIAELHTQLQRAITAERPLVITYVAADGEQTTRTIEPYELVATRTGHLIVRAMDHRSGRPRSFRLERIHTLTAAPGAFRLPRPEDDHERAALARLRAAIGDIAPSGYGEDSARWRPGDPIL</sequence>
<proteinExistence type="predicted"/>